<feature type="region of interest" description="Disordered" evidence="1">
    <location>
        <begin position="337"/>
        <end position="375"/>
    </location>
</feature>
<accession>A0A8P0NDG7</accession>
<organism evidence="3 4">
    <name type="scientific">Canis lupus familiaris</name>
    <name type="common">Dog</name>
    <name type="synonym">Canis familiaris</name>
    <dbReference type="NCBI Taxonomy" id="9615"/>
    <lineage>
        <taxon>Eukaryota</taxon>
        <taxon>Metazoa</taxon>
        <taxon>Chordata</taxon>
        <taxon>Craniata</taxon>
        <taxon>Vertebrata</taxon>
        <taxon>Euteleostomi</taxon>
        <taxon>Mammalia</taxon>
        <taxon>Eutheria</taxon>
        <taxon>Laurasiatheria</taxon>
        <taxon>Carnivora</taxon>
        <taxon>Caniformia</taxon>
        <taxon>Canidae</taxon>
        <taxon>Canis</taxon>
    </lineage>
</organism>
<dbReference type="InterPro" id="IPR036415">
    <property type="entry name" value="Lamin_tail_dom_sf"/>
</dbReference>
<dbReference type="InterPro" id="IPR001322">
    <property type="entry name" value="Lamin_tail_dom"/>
</dbReference>
<reference evidence="3" key="2">
    <citation type="submission" date="2025-08" db="UniProtKB">
        <authorList>
            <consortium name="Ensembl"/>
        </authorList>
    </citation>
    <scope>IDENTIFICATION</scope>
</reference>
<sequence>MKDMQASQKTSVALQSELHEQEDKMENQAQREDPHSLLMTERSLVHFLLTTDSDTTLPLSRSLSYEMPLSYNLSSPQFSRITVSTAGQKTPRTTLVGHSRSENSLGVNSFIMTKKQADTPVTGEGEDYFLSLFGDSKKLFTPSFHAEKAWKHFSMILEEVGQSRSSALGDIKIAEVNVKGLFVKLINSSLDKELEIGGHILQQNVNGQTISLYRFLPNIVMQANCTVTAVAWYTPIHWKQAWEKLETDIEFERCSIVSPSQRHRFPWPVSITTTEEKQDKSDKDISGYQMKQVRVFLKREKENPPLPFPNSSPWCHSPNVPAHPYCPLIEPCNNCTAESSLDRQPRPQSSRPDPAGTKKNKTLELQKQKGSQLNF</sequence>
<proteinExistence type="predicted"/>
<gene>
    <name evidence="3" type="primary">LMNTD1</name>
</gene>
<feature type="region of interest" description="Disordered" evidence="1">
    <location>
        <begin position="1"/>
        <end position="35"/>
    </location>
</feature>
<dbReference type="AlphaFoldDB" id="A0A8P0NDG7"/>
<feature type="domain" description="LTD" evidence="2">
    <location>
        <begin position="159"/>
        <end position="292"/>
    </location>
</feature>
<reference evidence="3 4" key="1">
    <citation type="journal article" date="2005" name="Nature">
        <title>Genome sequence, comparative analysis and haplotype structure of the domestic dog.</title>
        <authorList>
            <consortium name="Broad Sequencing Platform"/>
            <person name="Lindblad-Toh K."/>
            <person name="Wade C.M."/>
            <person name="Mikkelsen T.S."/>
            <person name="Karlsson E.K."/>
            <person name="Jaffe D.B."/>
            <person name="Kamal M."/>
            <person name="Clamp M."/>
            <person name="Chang J.L."/>
            <person name="Kulbokas E.J. III"/>
            <person name="Zody M.C."/>
            <person name="Mauceli E."/>
            <person name="Xie X."/>
            <person name="Breen M."/>
            <person name="Wayne R.K."/>
            <person name="Ostrander E.A."/>
            <person name="Ponting C.P."/>
            <person name="Galibert F."/>
            <person name="Smith D.R."/>
            <person name="DeJong P.J."/>
            <person name="Kirkness E."/>
            <person name="Alvarez P."/>
            <person name="Biagi T."/>
            <person name="Brockman W."/>
            <person name="Butler J."/>
            <person name="Chin C.W."/>
            <person name="Cook A."/>
            <person name="Cuff J."/>
            <person name="Daly M.J."/>
            <person name="DeCaprio D."/>
            <person name="Gnerre S."/>
            <person name="Grabherr M."/>
            <person name="Kellis M."/>
            <person name="Kleber M."/>
            <person name="Bardeleben C."/>
            <person name="Goodstadt L."/>
            <person name="Heger A."/>
            <person name="Hitte C."/>
            <person name="Kim L."/>
            <person name="Koepfli K.P."/>
            <person name="Parker H.G."/>
            <person name="Pollinger J.P."/>
            <person name="Searle S.M."/>
            <person name="Sutter N.B."/>
            <person name="Thomas R."/>
            <person name="Webber C."/>
            <person name="Baldwin J."/>
            <person name="Abebe A."/>
            <person name="Abouelleil A."/>
            <person name="Aftuck L."/>
            <person name="Ait-Zahra M."/>
            <person name="Aldredge T."/>
            <person name="Allen N."/>
            <person name="An P."/>
            <person name="Anderson S."/>
            <person name="Antoine C."/>
            <person name="Arachchi H."/>
            <person name="Aslam A."/>
            <person name="Ayotte L."/>
            <person name="Bachantsang P."/>
            <person name="Barry A."/>
            <person name="Bayul T."/>
            <person name="Benamara M."/>
            <person name="Berlin A."/>
            <person name="Bessette D."/>
            <person name="Blitshteyn B."/>
            <person name="Bloom T."/>
            <person name="Blye J."/>
            <person name="Boguslavskiy L."/>
            <person name="Bonnet C."/>
            <person name="Boukhgalter B."/>
            <person name="Brown A."/>
            <person name="Cahill P."/>
            <person name="Calixte N."/>
            <person name="Camarata J."/>
            <person name="Cheshatsang Y."/>
            <person name="Chu J."/>
            <person name="Citroen M."/>
            <person name="Collymore A."/>
            <person name="Cooke P."/>
            <person name="Dawoe T."/>
            <person name="Daza R."/>
            <person name="Decktor K."/>
            <person name="DeGray S."/>
            <person name="Dhargay N."/>
            <person name="Dooley K."/>
            <person name="Dooley K."/>
            <person name="Dorje P."/>
            <person name="Dorjee K."/>
            <person name="Dorris L."/>
            <person name="Duffey N."/>
            <person name="Dupes A."/>
            <person name="Egbiremolen O."/>
            <person name="Elong R."/>
            <person name="Falk J."/>
            <person name="Farina A."/>
            <person name="Faro S."/>
            <person name="Ferguson D."/>
            <person name="Ferreira P."/>
            <person name="Fisher S."/>
            <person name="FitzGerald M."/>
            <person name="Foley K."/>
            <person name="Foley C."/>
            <person name="Franke A."/>
            <person name="Friedrich D."/>
            <person name="Gage D."/>
            <person name="Garber M."/>
            <person name="Gearin G."/>
            <person name="Giannoukos G."/>
            <person name="Goode T."/>
            <person name="Goyette A."/>
            <person name="Graham J."/>
            <person name="Grandbois E."/>
            <person name="Gyaltsen K."/>
            <person name="Hafez N."/>
            <person name="Hagopian D."/>
            <person name="Hagos B."/>
            <person name="Hall J."/>
            <person name="Healy C."/>
            <person name="Hegarty R."/>
            <person name="Honan T."/>
            <person name="Horn A."/>
            <person name="Houde N."/>
            <person name="Hughes L."/>
            <person name="Hunnicutt L."/>
            <person name="Husby M."/>
            <person name="Jester B."/>
            <person name="Jones C."/>
            <person name="Kamat A."/>
            <person name="Kanga B."/>
            <person name="Kells C."/>
            <person name="Khazanovich D."/>
            <person name="Kieu A.C."/>
            <person name="Kisner P."/>
            <person name="Kumar M."/>
            <person name="Lance K."/>
            <person name="Landers T."/>
            <person name="Lara M."/>
            <person name="Lee W."/>
            <person name="Leger J.P."/>
            <person name="Lennon N."/>
            <person name="Leuper L."/>
            <person name="LeVine S."/>
            <person name="Liu J."/>
            <person name="Liu X."/>
            <person name="Lokyitsang Y."/>
            <person name="Lokyitsang T."/>
            <person name="Lui A."/>
            <person name="Macdonald J."/>
            <person name="Major J."/>
            <person name="Marabella R."/>
            <person name="Maru K."/>
            <person name="Matthews C."/>
            <person name="McDonough S."/>
            <person name="Mehta T."/>
            <person name="Meldrim J."/>
            <person name="Melnikov A."/>
            <person name="Meneus L."/>
            <person name="Mihalev A."/>
            <person name="Mihova T."/>
            <person name="Miller K."/>
            <person name="Mittelman R."/>
            <person name="Mlenga V."/>
            <person name="Mulrain L."/>
            <person name="Munson G."/>
            <person name="Navidi A."/>
            <person name="Naylor J."/>
            <person name="Nguyen T."/>
            <person name="Nguyen N."/>
            <person name="Nguyen C."/>
            <person name="Nguyen T."/>
            <person name="Nicol R."/>
            <person name="Norbu N."/>
            <person name="Norbu C."/>
            <person name="Novod N."/>
            <person name="Nyima T."/>
            <person name="Olandt P."/>
            <person name="O'Neill B."/>
            <person name="O'Neill K."/>
            <person name="Osman S."/>
            <person name="Oyono L."/>
            <person name="Patti C."/>
            <person name="Perrin D."/>
            <person name="Phunkhang P."/>
            <person name="Pierre F."/>
            <person name="Priest M."/>
            <person name="Rachupka A."/>
            <person name="Raghuraman S."/>
            <person name="Rameau R."/>
            <person name="Ray V."/>
            <person name="Raymond C."/>
            <person name="Rege F."/>
            <person name="Rise C."/>
            <person name="Rogers J."/>
            <person name="Rogov P."/>
            <person name="Sahalie J."/>
            <person name="Settipalli S."/>
            <person name="Sharpe T."/>
            <person name="Shea T."/>
            <person name="Sheehan M."/>
            <person name="Sherpa N."/>
            <person name="Shi J."/>
            <person name="Shih D."/>
            <person name="Sloan J."/>
            <person name="Smith C."/>
            <person name="Sparrow T."/>
            <person name="Stalker J."/>
            <person name="Stange-Thomann N."/>
            <person name="Stavropoulos S."/>
            <person name="Stone C."/>
            <person name="Stone S."/>
            <person name="Sykes S."/>
            <person name="Tchuinga P."/>
            <person name="Tenzing P."/>
            <person name="Tesfaye S."/>
            <person name="Thoulutsang D."/>
            <person name="Thoulutsang Y."/>
            <person name="Topham K."/>
            <person name="Topping I."/>
            <person name="Tsamla T."/>
            <person name="Vassiliev H."/>
            <person name="Venkataraman V."/>
            <person name="Vo A."/>
            <person name="Wangchuk T."/>
            <person name="Wangdi T."/>
            <person name="Weiand M."/>
            <person name="Wilkinson J."/>
            <person name="Wilson A."/>
            <person name="Yadav S."/>
            <person name="Yang S."/>
            <person name="Yang X."/>
            <person name="Young G."/>
            <person name="Yu Q."/>
            <person name="Zainoun J."/>
            <person name="Zembek L."/>
            <person name="Zimmer A."/>
            <person name="Lander E.S."/>
        </authorList>
    </citation>
    <scope>NUCLEOTIDE SEQUENCE [LARGE SCALE GENOMIC DNA]</scope>
    <source>
        <strain evidence="3">Boxer</strain>
    </source>
</reference>
<dbReference type="SUPFAM" id="SSF74853">
    <property type="entry name" value="Lamin A/C globular tail domain"/>
    <property type="match status" value="1"/>
</dbReference>
<evidence type="ECO:0000313" key="3">
    <source>
        <dbReference type="Ensembl" id="ENSCAFP00000016793.5"/>
    </source>
</evidence>
<evidence type="ECO:0000256" key="1">
    <source>
        <dbReference type="SAM" id="MobiDB-lite"/>
    </source>
</evidence>
<feature type="compositionally biased region" description="Basic and acidic residues" evidence="1">
    <location>
        <begin position="17"/>
        <end position="35"/>
    </location>
</feature>
<feature type="compositionally biased region" description="Polar residues" evidence="1">
    <location>
        <begin position="1"/>
        <end position="14"/>
    </location>
</feature>
<dbReference type="Proteomes" id="UP000002254">
    <property type="component" value="Chromosome 27"/>
</dbReference>
<protein>
    <submittedName>
        <fullName evidence="3">Lamin tail domain containing 1</fullName>
    </submittedName>
</protein>
<dbReference type="InterPro" id="IPR042840">
    <property type="entry name" value="LMNTD1"/>
</dbReference>
<dbReference type="OrthoDB" id="102442at2759"/>
<dbReference type="PANTHER" id="PTHR47012:SF1">
    <property type="entry name" value="LAMIN TAIL DOMAIN-CONTAINING PROTEIN 1"/>
    <property type="match status" value="1"/>
</dbReference>
<dbReference type="Ensembl" id="ENSCAFT00000018133.5">
    <property type="protein sequence ID" value="ENSCAFP00000016793.5"/>
    <property type="gene ID" value="ENSCAFG00000011421.6"/>
</dbReference>
<dbReference type="Gene3D" id="2.60.40.1260">
    <property type="entry name" value="Lamin Tail domain"/>
    <property type="match status" value="1"/>
</dbReference>
<name>A0A8P0NDG7_CANLF</name>
<dbReference type="PANTHER" id="PTHR47012">
    <property type="entry name" value="LAMIN TAIL DOMAIN-CONTAINING PROTEIN 1"/>
    <property type="match status" value="1"/>
</dbReference>
<evidence type="ECO:0000313" key="4">
    <source>
        <dbReference type="Proteomes" id="UP000002254"/>
    </source>
</evidence>
<dbReference type="PROSITE" id="PS51841">
    <property type="entry name" value="LTD"/>
    <property type="match status" value="1"/>
</dbReference>
<evidence type="ECO:0000259" key="2">
    <source>
        <dbReference type="PROSITE" id="PS51841"/>
    </source>
</evidence>